<accession>A0A921FZS8</accession>
<reference evidence="1" key="1">
    <citation type="journal article" date="2021" name="PeerJ">
        <title>Extensive microbial diversity within the chicken gut microbiome revealed by metagenomics and culture.</title>
        <authorList>
            <person name="Gilroy R."/>
            <person name="Ravi A."/>
            <person name="Getino M."/>
            <person name="Pursley I."/>
            <person name="Horton D.L."/>
            <person name="Alikhan N.F."/>
            <person name="Baker D."/>
            <person name="Gharbi K."/>
            <person name="Hall N."/>
            <person name="Watson M."/>
            <person name="Adriaenssens E.M."/>
            <person name="Foster-Nyarko E."/>
            <person name="Jarju S."/>
            <person name="Secka A."/>
            <person name="Antonio M."/>
            <person name="Oren A."/>
            <person name="Chaudhuri R.R."/>
            <person name="La Ragione R."/>
            <person name="Hildebrand F."/>
            <person name="Pallen M.J."/>
        </authorList>
    </citation>
    <scope>NUCLEOTIDE SEQUENCE</scope>
    <source>
        <strain evidence="1">CHK171-7178</strain>
    </source>
</reference>
<reference evidence="1" key="2">
    <citation type="submission" date="2021-09" db="EMBL/GenBank/DDBJ databases">
        <authorList>
            <person name="Gilroy R."/>
        </authorList>
    </citation>
    <scope>NUCLEOTIDE SEQUENCE</scope>
    <source>
        <strain evidence="1">CHK171-7178</strain>
    </source>
</reference>
<dbReference type="AlphaFoldDB" id="A0A921FZS8"/>
<evidence type="ECO:0000313" key="2">
    <source>
        <dbReference type="Proteomes" id="UP000698173"/>
    </source>
</evidence>
<proteinExistence type="predicted"/>
<name>A0A921FZS8_SPOPS</name>
<dbReference type="EMBL" id="DYWT01000210">
    <property type="protein sequence ID" value="HJF32690.1"/>
    <property type="molecule type" value="Genomic_DNA"/>
</dbReference>
<protein>
    <submittedName>
        <fullName evidence="1">Uncharacterized protein</fullName>
    </submittedName>
</protein>
<organism evidence="1 2">
    <name type="scientific">Sporosarcina psychrophila</name>
    <name type="common">Bacillus psychrophilus</name>
    <dbReference type="NCBI Taxonomy" id="1476"/>
    <lineage>
        <taxon>Bacteria</taxon>
        <taxon>Bacillati</taxon>
        <taxon>Bacillota</taxon>
        <taxon>Bacilli</taxon>
        <taxon>Bacillales</taxon>
        <taxon>Caryophanaceae</taxon>
        <taxon>Sporosarcina</taxon>
    </lineage>
</organism>
<sequence>MLTIFRNEPLLFVDGPPIFIKVAITVEESTSIFISTSEERPVAEYEEQVSVVEALPVDPIMQRKVIYLSNSFRRQAYQPLQFVMEDETVTGTIEKVEEETVWIGLGGENDEVVAVEMAKIEEILWRGKPFVDVK</sequence>
<comment type="caution">
    <text evidence="1">The sequence shown here is derived from an EMBL/GenBank/DDBJ whole genome shotgun (WGS) entry which is preliminary data.</text>
</comment>
<dbReference type="Proteomes" id="UP000698173">
    <property type="component" value="Unassembled WGS sequence"/>
</dbReference>
<gene>
    <name evidence="1" type="ORF">K8V56_13080</name>
</gene>
<evidence type="ECO:0000313" key="1">
    <source>
        <dbReference type="EMBL" id="HJF32690.1"/>
    </source>
</evidence>